<keyword evidence="5" id="KW-0418">Kinase</keyword>
<keyword evidence="2" id="KW-0723">Serine/threonine-protein kinase</keyword>
<dbReference type="GO" id="GO:0004674">
    <property type="term" value="F:protein serine/threonine kinase activity"/>
    <property type="evidence" value="ECO:0007669"/>
    <property type="project" value="UniProtKB-KW"/>
</dbReference>
<sequence length="523" mass="59183">MSLCINPICPKPDHPNNTNNRHCQSCGSELLLEERYRVMQLLSDNSGFGKIYIAEEQGTPKILKVLKEHLNNNTKAVELFQKEAKVLAQLKHPGIPKVDGYFPYQTRNGLILHCIVMEKIEGLNLEEWLKQQGNHPISEQQAIAWLKQLIEILDLVHDKQYFHRDIKPANIMLRSDGQLVLIDFGTARESTYTYLAKLGAGNKITAVVSAGYTPTEQMNFQAVPQSDFFALGRTFVHLLTGKHPLKFYDAHNDVFRWRDATNISPILADFIDNLMAQKPGDRPQNTQVIFKRIKELAQKLGKRKSNLPLGIAAGILLVLGGGMGFWASQLKESSVNQENVNLPSPVVTSSPNSIPNVARNTVPLILPTSIPNLNRVEYTQLENLLKSERWKEADAETRNVMLKVANREQEGFLDIQSIGQFPCEELRKINQLWVKYSQGKFGFSVQESIWKSVGGSSNPDNEMYNRFGDRVGWRVNQRWLKSDRYNFTNNAPSGHLPLMFNENKLPSNRLSVLGPKVAKCGIR</sequence>
<evidence type="ECO:0000256" key="1">
    <source>
        <dbReference type="ARBA" id="ARBA00012513"/>
    </source>
</evidence>
<dbReference type="Gene3D" id="1.25.40.620">
    <property type="match status" value="1"/>
</dbReference>
<dbReference type="InterPro" id="IPR037215">
    <property type="entry name" value="GUN4-like_sf"/>
</dbReference>
<dbReference type="Pfam" id="PF05419">
    <property type="entry name" value="GUN4"/>
    <property type="match status" value="1"/>
</dbReference>
<evidence type="ECO:0000256" key="7">
    <source>
        <dbReference type="ARBA" id="ARBA00047899"/>
    </source>
</evidence>
<dbReference type="InterPro" id="IPR008629">
    <property type="entry name" value="GUN4-like"/>
</dbReference>
<dbReference type="EMBL" id="MRCE01000013">
    <property type="protein sequence ID" value="OKH37140.1"/>
    <property type="molecule type" value="Genomic_DNA"/>
</dbReference>
<dbReference type="InterPro" id="IPR008271">
    <property type="entry name" value="Ser/Thr_kinase_AS"/>
</dbReference>
<evidence type="ECO:0000256" key="2">
    <source>
        <dbReference type="ARBA" id="ARBA00022527"/>
    </source>
</evidence>
<dbReference type="Gene3D" id="3.30.200.20">
    <property type="entry name" value="Phosphorylase Kinase, domain 1"/>
    <property type="match status" value="1"/>
</dbReference>
<keyword evidence="3" id="KW-0808">Transferase</keyword>
<keyword evidence="6" id="KW-0067">ATP-binding</keyword>
<dbReference type="EC" id="2.7.11.1" evidence="1"/>
<dbReference type="SMART" id="SM00220">
    <property type="entry name" value="S_TKc"/>
    <property type="match status" value="1"/>
</dbReference>
<dbReference type="SUPFAM" id="SSF56112">
    <property type="entry name" value="Protein kinase-like (PK-like)"/>
    <property type="match status" value="1"/>
</dbReference>
<dbReference type="PANTHER" id="PTHR24363">
    <property type="entry name" value="SERINE/THREONINE PROTEIN KINASE"/>
    <property type="match status" value="1"/>
</dbReference>
<comment type="catalytic activity">
    <reaction evidence="8">
        <text>L-seryl-[protein] + ATP = O-phospho-L-seryl-[protein] + ADP + H(+)</text>
        <dbReference type="Rhea" id="RHEA:17989"/>
        <dbReference type="Rhea" id="RHEA-COMP:9863"/>
        <dbReference type="Rhea" id="RHEA-COMP:11604"/>
        <dbReference type="ChEBI" id="CHEBI:15378"/>
        <dbReference type="ChEBI" id="CHEBI:29999"/>
        <dbReference type="ChEBI" id="CHEBI:30616"/>
        <dbReference type="ChEBI" id="CHEBI:83421"/>
        <dbReference type="ChEBI" id="CHEBI:456216"/>
        <dbReference type="EC" id="2.7.11.1"/>
    </reaction>
</comment>
<dbReference type="STRING" id="454136.NIES2119_15095"/>
<evidence type="ECO:0000256" key="4">
    <source>
        <dbReference type="ARBA" id="ARBA00022741"/>
    </source>
</evidence>
<dbReference type="Proteomes" id="UP000185860">
    <property type="component" value="Unassembled WGS sequence"/>
</dbReference>
<evidence type="ECO:0000256" key="3">
    <source>
        <dbReference type="ARBA" id="ARBA00022679"/>
    </source>
</evidence>
<dbReference type="CDD" id="cd16383">
    <property type="entry name" value="GUN4"/>
    <property type="match status" value="1"/>
</dbReference>
<dbReference type="GO" id="GO:0005524">
    <property type="term" value="F:ATP binding"/>
    <property type="evidence" value="ECO:0007669"/>
    <property type="project" value="UniProtKB-KW"/>
</dbReference>
<dbReference type="Gene3D" id="1.10.510.10">
    <property type="entry name" value="Transferase(Phosphotransferase) domain 1"/>
    <property type="match status" value="1"/>
</dbReference>
<reference evidence="10 11" key="1">
    <citation type="submission" date="2016-11" db="EMBL/GenBank/DDBJ databases">
        <title>Draft Genome Sequences of Nine Cyanobacterial Strains from Diverse Habitats.</title>
        <authorList>
            <person name="Zhu T."/>
            <person name="Hou S."/>
            <person name="Lu X."/>
            <person name="Hess W.R."/>
        </authorList>
    </citation>
    <scope>NUCLEOTIDE SEQUENCE [LARGE SCALE GENOMIC DNA]</scope>
    <source>
        <strain evidence="10 11">IAM M-71</strain>
    </source>
</reference>
<proteinExistence type="predicted"/>
<dbReference type="NCBIfam" id="NF045510">
    <property type="entry name" value="4Cys_prefix_kin"/>
    <property type="match status" value="1"/>
</dbReference>
<evidence type="ECO:0000313" key="11">
    <source>
        <dbReference type="Proteomes" id="UP000185860"/>
    </source>
</evidence>
<organism evidence="10 11">
    <name type="scientific">[Phormidium ambiguum] IAM M-71</name>
    <dbReference type="NCBI Taxonomy" id="454136"/>
    <lineage>
        <taxon>Bacteria</taxon>
        <taxon>Bacillati</taxon>
        <taxon>Cyanobacteriota</taxon>
        <taxon>Cyanophyceae</taxon>
        <taxon>Oscillatoriophycideae</taxon>
        <taxon>Aerosakkonematales</taxon>
        <taxon>Aerosakkonemataceae</taxon>
        <taxon>Floridanema</taxon>
    </lineage>
</organism>
<dbReference type="PANTHER" id="PTHR24363:SF0">
    <property type="entry name" value="SERINE_THREONINE KINASE LIKE DOMAIN CONTAINING 1"/>
    <property type="match status" value="1"/>
</dbReference>
<evidence type="ECO:0000256" key="6">
    <source>
        <dbReference type="ARBA" id="ARBA00022840"/>
    </source>
</evidence>
<dbReference type="InterPro" id="IPR000719">
    <property type="entry name" value="Prot_kinase_dom"/>
</dbReference>
<accession>A0A1U7IJ57</accession>
<dbReference type="AlphaFoldDB" id="A0A1U7IJ57"/>
<evidence type="ECO:0000259" key="9">
    <source>
        <dbReference type="PROSITE" id="PS50011"/>
    </source>
</evidence>
<keyword evidence="4" id="KW-0547">Nucleotide-binding</keyword>
<name>A0A1U7IJ57_9CYAN</name>
<evidence type="ECO:0000313" key="10">
    <source>
        <dbReference type="EMBL" id="OKH37140.1"/>
    </source>
</evidence>
<dbReference type="PROSITE" id="PS50011">
    <property type="entry name" value="PROTEIN_KINASE_DOM"/>
    <property type="match status" value="1"/>
</dbReference>
<evidence type="ECO:0000256" key="5">
    <source>
        <dbReference type="ARBA" id="ARBA00022777"/>
    </source>
</evidence>
<comment type="catalytic activity">
    <reaction evidence="7">
        <text>L-threonyl-[protein] + ATP = O-phospho-L-threonyl-[protein] + ADP + H(+)</text>
        <dbReference type="Rhea" id="RHEA:46608"/>
        <dbReference type="Rhea" id="RHEA-COMP:11060"/>
        <dbReference type="Rhea" id="RHEA-COMP:11605"/>
        <dbReference type="ChEBI" id="CHEBI:15378"/>
        <dbReference type="ChEBI" id="CHEBI:30013"/>
        <dbReference type="ChEBI" id="CHEBI:30616"/>
        <dbReference type="ChEBI" id="CHEBI:61977"/>
        <dbReference type="ChEBI" id="CHEBI:456216"/>
        <dbReference type="EC" id="2.7.11.1"/>
    </reaction>
</comment>
<dbReference type="InterPro" id="IPR011009">
    <property type="entry name" value="Kinase-like_dom_sf"/>
</dbReference>
<evidence type="ECO:0000256" key="8">
    <source>
        <dbReference type="ARBA" id="ARBA00048679"/>
    </source>
</evidence>
<feature type="domain" description="Protein kinase" evidence="9">
    <location>
        <begin position="37"/>
        <end position="297"/>
    </location>
</feature>
<dbReference type="CDD" id="cd14014">
    <property type="entry name" value="STKc_PknB_like"/>
    <property type="match status" value="1"/>
</dbReference>
<dbReference type="RefSeq" id="WP_073594319.1">
    <property type="nucleotide sequence ID" value="NZ_MRCE01000013.1"/>
</dbReference>
<dbReference type="PROSITE" id="PS00108">
    <property type="entry name" value="PROTEIN_KINASE_ST"/>
    <property type="match status" value="1"/>
</dbReference>
<dbReference type="Gene3D" id="1.10.10.1770">
    <property type="entry name" value="Gun4-like"/>
    <property type="match status" value="1"/>
</dbReference>
<dbReference type="SUPFAM" id="SSF140869">
    <property type="entry name" value="GUN4-like"/>
    <property type="match status" value="1"/>
</dbReference>
<protein>
    <recommendedName>
        <fullName evidence="1">non-specific serine/threonine protein kinase</fullName>
        <ecNumber evidence="1">2.7.11.1</ecNumber>
    </recommendedName>
</protein>
<dbReference type="Pfam" id="PF00069">
    <property type="entry name" value="Pkinase"/>
    <property type="match status" value="1"/>
</dbReference>
<comment type="caution">
    <text evidence="10">The sequence shown here is derived from an EMBL/GenBank/DDBJ whole genome shotgun (WGS) entry which is preliminary data.</text>
</comment>
<dbReference type="OrthoDB" id="9762169at2"/>
<gene>
    <name evidence="10" type="ORF">NIES2119_15095</name>
</gene>